<evidence type="ECO:0000256" key="10">
    <source>
        <dbReference type="ARBA" id="ARBA00022842"/>
    </source>
</evidence>
<reference evidence="19" key="1">
    <citation type="submission" date="2021-08" db="EMBL/GenBank/DDBJ databases">
        <title>WGS assembly of Ceratopteris richardii.</title>
        <authorList>
            <person name="Marchant D.B."/>
            <person name="Chen G."/>
            <person name="Jenkins J."/>
            <person name="Shu S."/>
            <person name="Leebens-Mack J."/>
            <person name="Grimwood J."/>
            <person name="Schmutz J."/>
            <person name="Soltis P."/>
            <person name="Soltis D."/>
            <person name="Chen Z.-H."/>
        </authorList>
    </citation>
    <scope>NUCLEOTIDE SEQUENCE</scope>
    <source>
        <strain evidence="19">Whitten #5841</strain>
        <tissue evidence="19">Leaf</tissue>
    </source>
</reference>
<evidence type="ECO:0000256" key="15">
    <source>
        <dbReference type="ARBA" id="ARBA00023766"/>
    </source>
</evidence>
<feature type="region of interest" description="Disordered" evidence="17">
    <location>
        <begin position="1"/>
        <end position="44"/>
    </location>
</feature>
<evidence type="ECO:0000256" key="2">
    <source>
        <dbReference type="ARBA" id="ARBA00022448"/>
    </source>
</evidence>
<dbReference type="GO" id="GO:0009707">
    <property type="term" value="C:chloroplast outer membrane"/>
    <property type="evidence" value="ECO:0007669"/>
    <property type="project" value="UniProtKB-SubCell"/>
</dbReference>
<evidence type="ECO:0000256" key="11">
    <source>
        <dbReference type="ARBA" id="ARBA00022927"/>
    </source>
</evidence>
<feature type="compositionally biased region" description="Acidic residues" evidence="17">
    <location>
        <begin position="908"/>
        <end position="934"/>
    </location>
</feature>
<evidence type="ECO:0000256" key="6">
    <source>
        <dbReference type="ARBA" id="ARBA00022723"/>
    </source>
</evidence>
<dbReference type="Pfam" id="PF11886">
    <property type="entry name" value="TOC159_MAD"/>
    <property type="match status" value="1"/>
</dbReference>
<protein>
    <recommendedName>
        <fullName evidence="18">AIG1-type G domain-containing protein</fullName>
    </recommendedName>
</protein>
<dbReference type="InterPro" id="IPR006703">
    <property type="entry name" value="G_AIG1"/>
</dbReference>
<evidence type="ECO:0000256" key="7">
    <source>
        <dbReference type="ARBA" id="ARBA00022741"/>
    </source>
</evidence>
<organism evidence="19 20">
    <name type="scientific">Ceratopteris richardii</name>
    <name type="common">Triangle waterfern</name>
    <dbReference type="NCBI Taxonomy" id="49495"/>
    <lineage>
        <taxon>Eukaryota</taxon>
        <taxon>Viridiplantae</taxon>
        <taxon>Streptophyta</taxon>
        <taxon>Embryophyta</taxon>
        <taxon>Tracheophyta</taxon>
        <taxon>Polypodiopsida</taxon>
        <taxon>Polypodiidae</taxon>
        <taxon>Polypodiales</taxon>
        <taxon>Pteridineae</taxon>
        <taxon>Pteridaceae</taxon>
        <taxon>Parkerioideae</taxon>
        <taxon>Ceratopteris</taxon>
    </lineage>
</organism>
<comment type="subcellular location">
    <subcellularLocation>
        <location evidence="15">Plastid</location>
        <location evidence="15">Chloroplast outer membrane</location>
        <topology evidence="15">Single-pass membrane protein</topology>
    </subcellularLocation>
</comment>
<dbReference type="SUPFAM" id="SSF52540">
    <property type="entry name" value="P-loop containing nucleoside triphosphate hydrolases"/>
    <property type="match status" value="1"/>
</dbReference>
<evidence type="ECO:0000256" key="9">
    <source>
        <dbReference type="ARBA" id="ARBA00022805"/>
    </source>
</evidence>
<feature type="compositionally biased region" description="Polar residues" evidence="17">
    <location>
        <begin position="546"/>
        <end position="555"/>
    </location>
</feature>
<dbReference type="PROSITE" id="PS51720">
    <property type="entry name" value="G_AIG1"/>
    <property type="match status" value="1"/>
</dbReference>
<dbReference type="GO" id="GO:0005525">
    <property type="term" value="F:GTP binding"/>
    <property type="evidence" value="ECO:0007669"/>
    <property type="project" value="UniProtKB-KW"/>
</dbReference>
<feature type="domain" description="AIG1-type G" evidence="18">
    <location>
        <begin position="649"/>
        <end position="879"/>
    </location>
</feature>
<feature type="region of interest" description="Disordered" evidence="17">
    <location>
        <begin position="538"/>
        <end position="576"/>
    </location>
</feature>
<dbReference type="InterPro" id="IPR027417">
    <property type="entry name" value="P-loop_NTPase"/>
</dbReference>
<proteinExistence type="inferred from homology"/>
<evidence type="ECO:0000256" key="14">
    <source>
        <dbReference type="ARBA" id="ARBA00023136"/>
    </source>
</evidence>
<evidence type="ECO:0000256" key="5">
    <source>
        <dbReference type="ARBA" id="ARBA00022692"/>
    </source>
</evidence>
<keyword evidence="11" id="KW-0653">Protein transport</keyword>
<feature type="region of interest" description="Disordered" evidence="17">
    <location>
        <begin position="201"/>
        <end position="231"/>
    </location>
</feature>
<gene>
    <name evidence="19" type="ORF">KP509_19G051800</name>
</gene>
<keyword evidence="10" id="KW-0460">Magnesium</keyword>
<dbReference type="Pfam" id="PF04548">
    <property type="entry name" value="AIG1"/>
    <property type="match status" value="1"/>
</dbReference>
<keyword evidence="5" id="KW-0812">Transmembrane</keyword>
<keyword evidence="6" id="KW-0479">Metal-binding</keyword>
<dbReference type="Gene3D" id="3.40.50.300">
    <property type="entry name" value="P-loop containing nucleotide triphosphate hydrolases"/>
    <property type="match status" value="1"/>
</dbReference>
<dbReference type="PANTHER" id="PTHR10903">
    <property type="entry name" value="GTPASE, IMAP FAMILY MEMBER-RELATED"/>
    <property type="match status" value="1"/>
</dbReference>
<dbReference type="GO" id="GO:0046872">
    <property type="term" value="F:metal ion binding"/>
    <property type="evidence" value="ECO:0007669"/>
    <property type="project" value="UniProtKB-KW"/>
</dbReference>
<keyword evidence="12" id="KW-1133">Transmembrane helix</keyword>
<keyword evidence="8" id="KW-0378">Hydrolase</keyword>
<evidence type="ECO:0000256" key="16">
    <source>
        <dbReference type="ARBA" id="ARBA00023775"/>
    </source>
</evidence>
<sequence>MDNLSAPGNAQSTTTSYGNVSVRASHDFSDDEDGDAHFSDGGSLPRIANNVEFVPIRAHVTEDVDEDYEGDIEEEASYASPGSYDSPPEPLGTVSIRDSSLTPWSGDNFQKLALRQLNELNTGFASLDTSILESTDQEGFTNQVLNIAKANSISQDDFVIQNILIALLPLVGKKFKNERASGEDEMRARVDLTRVMPVAKPTVEDDDQTDGIDDEDLGGSEIDEDDTLGSARGLRVRASDEEDLDLSSGVPSHIVRRAESISEHEEELIDPSNSGISGTANVEPDPQDNFLQQSDESASKLEETAPVLLKNSSEEKQDHSGYMDGSCIEIYNETSPGKHEDDFEGECTVSAGENRNDLQEAISQDLHTEERQSAGAEEHQSIMKYSSIPSLIDSVNADAPSEAQPLDLSSSSAIEPCSNFNVQLIDASQNLPDMYMSGTDGKESETSPLLMNEAEEKRNLEEEPRDLVHISMANLRELEVENHGYTNKSDMSTDGSLPVADSVSSKPVAEPTSDMPSFGGAGPALAVRPVGLGSSMSLEHAPRAVQRSSGRSMSLYSMGREDSDPLNDTSEGNQETHEKLKGIRIKFLRLVHRLGQPPHNTVVAQVLYRLGLAEQLRGGQGNRHSRSFGLDRASMEAEEQEAMGHDDLEFECTLLLLGKSGVGKSATINSLFDEVKVDTDAFNPATKSVNVVTGTVYGIKLRIIDTPGLSNSFVDQRHNRRVLATVKRMIKKTSPDIVLYFERMDVQLRDFSDLPLLQAITDTFGAAVWFNALIVFTHAACAPPDGTNGSPVNYDLFVSHQSHVLQQSIRQVAGDIRLMNPVSLVENHIACRTNRSGQKVLPNGHVWKSQLLLLCFSSKILAEANAHLKLQDSVSANSLGIRSRVPPLPYLLSSLLQSRAQLRLPDEQGVEDGDSDVELEDDESDSDGEEDYDDLPPFRRLTREELKLLDKEQQRLYFEELEDRERLFMKKLIKEEKERRKQRKRMSMLSKESGKPVGNQNDEENADATVPVAMPDMVLPPSFDSDNPTYRYRYLDSPSQWLVRPVLETHGWDHDNGYDGVNAERTFVLFEKIPASISGQASKDKKEANLQMECAASFKSGFDNTTLAGLEIQSIGRDLAYTVRSETRFSNFKRNKTTCGLAVTKLGDTVVAGMKIEDRLMISKRLKVLVNGGALTGRGDTAYGGSLEASVRGKDYYVNHSLSSLGLSIMNWHGDLAVGGNLQIQVQMGKILYTCRANLNNKGAGQINIRANSSDQVNMVLIGLIPFIRTFINNVILNANETSS</sequence>
<name>A0A8T2SL38_CERRI</name>
<feature type="compositionally biased region" description="Acidic residues" evidence="17">
    <location>
        <begin position="204"/>
        <end position="227"/>
    </location>
</feature>
<evidence type="ECO:0000256" key="12">
    <source>
        <dbReference type="ARBA" id="ARBA00022989"/>
    </source>
</evidence>
<feature type="compositionally biased region" description="Polar residues" evidence="17">
    <location>
        <begin position="271"/>
        <end position="280"/>
    </location>
</feature>
<feature type="compositionally biased region" description="Polar residues" evidence="17">
    <location>
        <begin position="1"/>
        <end position="19"/>
    </location>
</feature>
<feature type="region of interest" description="Disordered" evidence="17">
    <location>
        <begin position="259"/>
        <end position="291"/>
    </location>
</feature>
<comment type="similarity">
    <text evidence="16">Belongs to the TRAFAC class TrmE-Era-EngA-EngB-Septin-like GTPase superfamily. AIG1/Toc34/Toc159-like paraseptin GTPase family. TOC159 subfamily.</text>
</comment>
<dbReference type="NCBIfam" id="TIGR00993">
    <property type="entry name" value="3a0901s04IAP86"/>
    <property type="match status" value="1"/>
</dbReference>
<keyword evidence="2" id="KW-0813">Transport</keyword>
<keyword evidence="9" id="KW-1002">Plastid outer membrane</keyword>
<evidence type="ECO:0000259" key="18">
    <source>
        <dbReference type="PROSITE" id="PS51720"/>
    </source>
</evidence>
<dbReference type="PANTHER" id="PTHR10903:SF68">
    <property type="entry name" value="TRANSLOCASE OF CHLOROPLAST 90, CHLOROPLASTIC"/>
    <property type="match status" value="1"/>
</dbReference>
<dbReference type="GO" id="GO:0015031">
    <property type="term" value="P:protein transport"/>
    <property type="evidence" value="ECO:0007669"/>
    <property type="project" value="UniProtKB-KW"/>
</dbReference>
<evidence type="ECO:0000256" key="8">
    <source>
        <dbReference type="ARBA" id="ARBA00022801"/>
    </source>
</evidence>
<dbReference type="FunFam" id="3.40.50.300:FF:000413">
    <property type="entry name" value="Translocase of chloroplast 120, chloroplastic"/>
    <property type="match status" value="1"/>
</dbReference>
<evidence type="ECO:0000256" key="13">
    <source>
        <dbReference type="ARBA" id="ARBA00023134"/>
    </source>
</evidence>
<dbReference type="CDD" id="cd01853">
    <property type="entry name" value="Toc34_like"/>
    <property type="match status" value="1"/>
</dbReference>
<keyword evidence="20" id="KW-1185">Reference proteome</keyword>
<keyword evidence="7" id="KW-0547">Nucleotide-binding</keyword>
<dbReference type="OrthoDB" id="8954335at2759"/>
<dbReference type="Proteomes" id="UP000825935">
    <property type="component" value="Chromosome 19"/>
</dbReference>
<evidence type="ECO:0000256" key="4">
    <source>
        <dbReference type="ARBA" id="ARBA00022640"/>
    </source>
</evidence>
<dbReference type="GO" id="GO:0045036">
    <property type="term" value="P:protein targeting to chloroplast"/>
    <property type="evidence" value="ECO:0007669"/>
    <property type="project" value="InterPro"/>
</dbReference>
<evidence type="ECO:0000256" key="1">
    <source>
        <dbReference type="ARBA" id="ARBA00001946"/>
    </source>
</evidence>
<dbReference type="EMBL" id="CM035424">
    <property type="protein sequence ID" value="KAH7352559.1"/>
    <property type="molecule type" value="Genomic_DNA"/>
</dbReference>
<feature type="region of interest" description="Disordered" evidence="17">
    <location>
        <begin position="979"/>
        <end position="1003"/>
    </location>
</feature>
<evidence type="ECO:0000313" key="20">
    <source>
        <dbReference type="Proteomes" id="UP000825935"/>
    </source>
</evidence>
<keyword evidence="14" id="KW-0472">Membrane</keyword>
<dbReference type="InterPro" id="IPR005690">
    <property type="entry name" value="Toc86_159"/>
</dbReference>
<feature type="compositionally biased region" description="Polar residues" evidence="17">
    <location>
        <begin position="485"/>
        <end position="495"/>
    </location>
</feature>
<keyword evidence="13" id="KW-0342">GTP-binding</keyword>
<keyword evidence="4" id="KW-0934">Plastid</keyword>
<comment type="cofactor">
    <cofactor evidence="1">
        <name>Mg(2+)</name>
        <dbReference type="ChEBI" id="CHEBI:18420"/>
    </cofactor>
</comment>
<dbReference type="GO" id="GO:0003924">
    <property type="term" value="F:GTPase activity"/>
    <property type="evidence" value="ECO:0007669"/>
    <property type="project" value="InterPro"/>
</dbReference>
<feature type="region of interest" description="Disordered" evidence="17">
    <location>
        <begin position="485"/>
        <end position="522"/>
    </location>
</feature>
<feature type="region of interest" description="Disordered" evidence="17">
    <location>
        <begin position="906"/>
        <end position="937"/>
    </location>
</feature>
<keyword evidence="3" id="KW-0150">Chloroplast</keyword>
<dbReference type="InterPro" id="IPR045058">
    <property type="entry name" value="GIMA/IAN/Toc"/>
</dbReference>
<evidence type="ECO:0000256" key="17">
    <source>
        <dbReference type="SAM" id="MobiDB-lite"/>
    </source>
</evidence>
<evidence type="ECO:0000313" key="19">
    <source>
        <dbReference type="EMBL" id="KAH7352559.1"/>
    </source>
</evidence>
<dbReference type="InterPro" id="IPR024283">
    <property type="entry name" value="TOC159_MAD"/>
</dbReference>
<evidence type="ECO:0000256" key="3">
    <source>
        <dbReference type="ARBA" id="ARBA00022528"/>
    </source>
</evidence>
<comment type="caution">
    <text evidence="19">The sequence shown here is derived from an EMBL/GenBank/DDBJ whole genome shotgun (WGS) entry which is preliminary data.</text>
</comment>
<accession>A0A8T2SL38</accession>